<dbReference type="InterPro" id="IPR058637">
    <property type="entry name" value="YknX-like_C"/>
</dbReference>
<accession>A0A8J7DJ38</accession>
<organism evidence="8 9">
    <name type="scientific">Desmonostoc muscorum LEGE 12446</name>
    <dbReference type="NCBI Taxonomy" id="1828758"/>
    <lineage>
        <taxon>Bacteria</taxon>
        <taxon>Bacillati</taxon>
        <taxon>Cyanobacteriota</taxon>
        <taxon>Cyanophyceae</taxon>
        <taxon>Nostocales</taxon>
        <taxon>Nostocaceae</taxon>
        <taxon>Desmonostoc</taxon>
    </lineage>
</organism>
<evidence type="ECO:0000256" key="4">
    <source>
        <dbReference type="SAM" id="Phobius"/>
    </source>
</evidence>
<dbReference type="Gene3D" id="2.40.50.100">
    <property type="match status" value="1"/>
</dbReference>
<dbReference type="InterPro" id="IPR006143">
    <property type="entry name" value="RND_pump_MFP"/>
</dbReference>
<feature type="domain" description="YbhG-like alpha-helical hairpin" evidence="5">
    <location>
        <begin position="131"/>
        <end position="256"/>
    </location>
</feature>
<comment type="similarity">
    <text evidence="1">Belongs to the membrane fusion protein (MFP) (TC 8.A.1) family.</text>
</comment>
<dbReference type="GO" id="GO:1990281">
    <property type="term" value="C:efflux pump complex"/>
    <property type="evidence" value="ECO:0007669"/>
    <property type="project" value="TreeGrafter"/>
</dbReference>
<evidence type="ECO:0000256" key="2">
    <source>
        <dbReference type="SAM" id="Coils"/>
    </source>
</evidence>
<dbReference type="InterPro" id="IPR058792">
    <property type="entry name" value="Beta-barrel_RND_2"/>
</dbReference>
<keyword evidence="4" id="KW-1133">Transmembrane helix</keyword>
<feature type="coiled-coil region" evidence="2">
    <location>
        <begin position="131"/>
        <end position="160"/>
    </location>
</feature>
<gene>
    <name evidence="8" type="ORF">IQ276_30000</name>
</gene>
<feature type="region of interest" description="Disordered" evidence="3">
    <location>
        <begin position="1"/>
        <end position="28"/>
    </location>
</feature>
<dbReference type="EMBL" id="JADEXS010000618">
    <property type="protein sequence ID" value="MBE9026504.1"/>
    <property type="molecule type" value="Genomic_DNA"/>
</dbReference>
<feature type="coiled-coil region" evidence="2">
    <location>
        <begin position="204"/>
        <end position="257"/>
    </location>
</feature>
<feature type="transmembrane region" description="Helical" evidence="4">
    <location>
        <begin position="33"/>
        <end position="53"/>
    </location>
</feature>
<dbReference type="Proteomes" id="UP000622533">
    <property type="component" value="Unassembled WGS sequence"/>
</dbReference>
<evidence type="ECO:0000259" key="5">
    <source>
        <dbReference type="Pfam" id="PF25881"/>
    </source>
</evidence>
<keyword evidence="2" id="KW-0175">Coiled coil</keyword>
<proteinExistence type="inferred from homology"/>
<dbReference type="Pfam" id="PF25989">
    <property type="entry name" value="YknX_C"/>
    <property type="match status" value="1"/>
</dbReference>
<sequence>MDDTSEAQVSAIETQPDSSAPSELASNPSGKPWFWRLLILFLVTGGIILWRMLAPGGGQRSSVAQQQQAPAPKAIETIALANGRATRSVQLLGQVEASQQSILRAQTSGIVEKILVQSGDRVQAGMAIAFLDDTEQQLAISQARAQLAQQRSNLARLEVGTRKEIIAQRQAAVTSAKARELEAQDNLKRTSDLVKEGALSQRLLVEAQTQLNNIQGERLEAEAELAEAKAGPIQEEIAAQRANVEAARATLAQAELVQQRTRILASESGIVQTRHVSNGDLVQNSSEIVTLVAGDRFDIFLELPEELSGTVTPGMTIDLSARALPQWKQRASITTVVPSADPASRRQRVRVQINKPPTGLIPGMAIAGNLNIPSNRPSFVVSRDALTRRQNQWLVFTVADGKAKQIPVEMLADMGKDVAIYHSTLRTGQPIVLRGGDGLQDGAPVKIVDPT</sequence>
<keyword evidence="9" id="KW-1185">Reference proteome</keyword>
<evidence type="ECO:0000313" key="8">
    <source>
        <dbReference type="EMBL" id="MBE9026504.1"/>
    </source>
</evidence>
<dbReference type="Gene3D" id="1.10.287.470">
    <property type="entry name" value="Helix hairpin bin"/>
    <property type="match status" value="2"/>
</dbReference>
<dbReference type="RefSeq" id="WP_193922269.1">
    <property type="nucleotide sequence ID" value="NZ_JADEXS020000001.1"/>
</dbReference>
<dbReference type="PANTHER" id="PTHR30469">
    <property type="entry name" value="MULTIDRUG RESISTANCE PROTEIN MDTA"/>
    <property type="match status" value="1"/>
</dbReference>
<dbReference type="Pfam" id="PF25881">
    <property type="entry name" value="HH_YBHG"/>
    <property type="match status" value="1"/>
</dbReference>
<feature type="domain" description="YknX-like C-terminal permuted SH3-like" evidence="7">
    <location>
        <begin position="382"/>
        <end position="447"/>
    </location>
</feature>
<evidence type="ECO:0000313" key="9">
    <source>
        <dbReference type="Proteomes" id="UP000622533"/>
    </source>
</evidence>
<evidence type="ECO:0000256" key="1">
    <source>
        <dbReference type="ARBA" id="ARBA00009477"/>
    </source>
</evidence>
<reference evidence="8" key="1">
    <citation type="submission" date="2020-10" db="EMBL/GenBank/DDBJ databases">
        <authorList>
            <person name="Castelo-Branco R."/>
            <person name="Eusebio N."/>
            <person name="Adriana R."/>
            <person name="Vieira A."/>
            <person name="Brugerolle De Fraissinette N."/>
            <person name="Rezende De Castro R."/>
            <person name="Schneider M.P."/>
            <person name="Vasconcelos V."/>
            <person name="Leao P.N."/>
        </authorList>
    </citation>
    <scope>NUCLEOTIDE SEQUENCE</scope>
    <source>
        <strain evidence="8">LEGE 12446</strain>
    </source>
</reference>
<dbReference type="AlphaFoldDB" id="A0A8J7DJ38"/>
<dbReference type="Pfam" id="PF25954">
    <property type="entry name" value="Beta-barrel_RND_2"/>
    <property type="match status" value="1"/>
</dbReference>
<dbReference type="InterPro" id="IPR059052">
    <property type="entry name" value="HH_YbhG-like"/>
</dbReference>
<keyword evidence="4" id="KW-0812">Transmembrane</keyword>
<protein>
    <submittedName>
        <fullName evidence="8">Efflux RND transporter periplasmic adaptor subunit</fullName>
    </submittedName>
</protein>
<feature type="domain" description="CusB-like beta-barrel" evidence="6">
    <location>
        <begin position="301"/>
        <end position="370"/>
    </location>
</feature>
<dbReference type="Gene3D" id="2.40.30.170">
    <property type="match status" value="1"/>
</dbReference>
<comment type="caution">
    <text evidence="8">The sequence shown here is derived from an EMBL/GenBank/DDBJ whole genome shotgun (WGS) entry which is preliminary data.</text>
</comment>
<name>A0A8J7DJ38_DESMC</name>
<dbReference type="PANTHER" id="PTHR30469:SF15">
    <property type="entry name" value="HLYD FAMILY OF SECRETION PROTEINS"/>
    <property type="match status" value="1"/>
</dbReference>
<evidence type="ECO:0000259" key="7">
    <source>
        <dbReference type="Pfam" id="PF25989"/>
    </source>
</evidence>
<dbReference type="Gene3D" id="2.40.420.20">
    <property type="match status" value="1"/>
</dbReference>
<dbReference type="SUPFAM" id="SSF111369">
    <property type="entry name" value="HlyD-like secretion proteins"/>
    <property type="match status" value="2"/>
</dbReference>
<dbReference type="NCBIfam" id="TIGR01730">
    <property type="entry name" value="RND_mfp"/>
    <property type="match status" value="1"/>
</dbReference>
<evidence type="ECO:0000259" key="6">
    <source>
        <dbReference type="Pfam" id="PF25954"/>
    </source>
</evidence>
<evidence type="ECO:0000256" key="3">
    <source>
        <dbReference type="SAM" id="MobiDB-lite"/>
    </source>
</evidence>
<dbReference type="GO" id="GO:0015562">
    <property type="term" value="F:efflux transmembrane transporter activity"/>
    <property type="evidence" value="ECO:0007669"/>
    <property type="project" value="TreeGrafter"/>
</dbReference>
<keyword evidence="4" id="KW-0472">Membrane</keyword>